<feature type="chain" id="PRO_5039401693" evidence="6">
    <location>
        <begin position="20"/>
        <end position="347"/>
    </location>
</feature>
<keyword evidence="4" id="KW-0574">Periplasm</keyword>
<feature type="binding site" evidence="5">
    <location>
        <position position="88"/>
    </location>
    <ligand>
        <name>spermidine</name>
        <dbReference type="ChEBI" id="CHEBI:57834"/>
    </ligand>
</feature>
<feature type="signal peptide" evidence="6">
    <location>
        <begin position="1"/>
        <end position="19"/>
    </location>
</feature>
<evidence type="ECO:0000256" key="5">
    <source>
        <dbReference type="PIRSR" id="PIRSR019574-1"/>
    </source>
</evidence>
<gene>
    <name evidence="7" type="ORF">IAD16_06970</name>
</gene>
<reference evidence="7" key="1">
    <citation type="submission" date="2020-10" db="EMBL/GenBank/DDBJ databases">
        <authorList>
            <person name="Gilroy R."/>
        </authorList>
    </citation>
    <scope>NUCLEOTIDE SEQUENCE</scope>
    <source>
        <strain evidence="7">11300</strain>
    </source>
</reference>
<reference evidence="7" key="2">
    <citation type="journal article" date="2021" name="PeerJ">
        <title>Extensive microbial diversity within the chicken gut microbiome revealed by metagenomics and culture.</title>
        <authorList>
            <person name="Gilroy R."/>
            <person name="Ravi A."/>
            <person name="Getino M."/>
            <person name="Pursley I."/>
            <person name="Horton D.L."/>
            <person name="Alikhan N.F."/>
            <person name="Baker D."/>
            <person name="Gharbi K."/>
            <person name="Hall N."/>
            <person name="Watson M."/>
            <person name="Adriaenssens E.M."/>
            <person name="Foster-Nyarko E."/>
            <person name="Jarju S."/>
            <person name="Secka A."/>
            <person name="Antonio M."/>
            <person name="Oren A."/>
            <person name="Chaudhuri R.R."/>
            <person name="La Ragione R."/>
            <person name="Hildebrand F."/>
            <person name="Pallen M.J."/>
        </authorList>
    </citation>
    <scope>NUCLEOTIDE SEQUENCE</scope>
    <source>
        <strain evidence="7">11300</strain>
    </source>
</reference>
<dbReference type="AlphaFoldDB" id="A0A9D1L8I6"/>
<evidence type="ECO:0000256" key="3">
    <source>
        <dbReference type="ARBA" id="ARBA00022729"/>
    </source>
</evidence>
<keyword evidence="2" id="KW-0813">Transport</keyword>
<dbReference type="GO" id="GO:0015846">
    <property type="term" value="P:polyamine transport"/>
    <property type="evidence" value="ECO:0007669"/>
    <property type="project" value="InterPro"/>
</dbReference>
<dbReference type="PIRSF" id="PIRSF019574">
    <property type="entry name" value="Periplasmic_polyamine_BP"/>
    <property type="match status" value="1"/>
</dbReference>
<proteinExistence type="predicted"/>
<dbReference type="PRINTS" id="PR00909">
    <property type="entry name" value="SPERMDNBNDNG"/>
</dbReference>
<evidence type="ECO:0000256" key="1">
    <source>
        <dbReference type="ARBA" id="ARBA00004418"/>
    </source>
</evidence>
<sequence length="347" mass="39284">MKKIIVLLLITVMAVGLMAGCGSQEAGGEKGTVYVYCFGDYFDPELEYQFEEETGYDVVIDLFDTNEEMYPVIKNNTAQYDVICASDYMIERLISEDLLAEINYDNVPNASNIADNIKPFMEEFDPGMVHSLPHTWGTYGIMYNKTMVNSEIDSWEDLWDTQYSGQIVMPNSMREGFMIAAKLLGYSMNTTDEAQIKEMTDKLIEQKPLVYSFDNDSAREKMIGESAALAVITSGEVLYSKEYNENLEYVIPKEGTEVWTDCWAIPKTAQNQEGAEAWMNFMLDGEVAATNFEYLTYAIPNTQIADLVDEPVLNPTAEELANCETLKNLGSEADDMYSSYWKTYRAD</sequence>
<dbReference type="InterPro" id="IPR006059">
    <property type="entry name" value="SBP"/>
</dbReference>
<evidence type="ECO:0000313" key="8">
    <source>
        <dbReference type="Proteomes" id="UP000824091"/>
    </source>
</evidence>
<dbReference type="InterPro" id="IPR001188">
    <property type="entry name" value="Sperm_putr-bd"/>
</dbReference>
<dbReference type="Gene3D" id="3.40.190.10">
    <property type="entry name" value="Periplasmic binding protein-like II"/>
    <property type="match status" value="2"/>
</dbReference>
<dbReference type="PANTHER" id="PTHR30222:SF17">
    <property type="entry name" value="SPERMIDINE_PUTRESCINE-BINDING PERIPLASMIC PROTEIN"/>
    <property type="match status" value="1"/>
</dbReference>
<name>A0A9D1L8I6_9FIRM</name>
<dbReference type="GO" id="GO:0042597">
    <property type="term" value="C:periplasmic space"/>
    <property type="evidence" value="ECO:0007669"/>
    <property type="project" value="UniProtKB-SubCell"/>
</dbReference>
<organism evidence="7 8">
    <name type="scientific">Candidatus Fimisoma avicola</name>
    <dbReference type="NCBI Taxonomy" id="2840826"/>
    <lineage>
        <taxon>Bacteria</taxon>
        <taxon>Bacillati</taxon>
        <taxon>Bacillota</taxon>
        <taxon>Clostridia</taxon>
        <taxon>Eubacteriales</taxon>
        <taxon>Candidatus Fimisoma</taxon>
    </lineage>
</organism>
<dbReference type="PANTHER" id="PTHR30222">
    <property type="entry name" value="SPERMIDINE/PUTRESCINE-BINDING PERIPLASMIC PROTEIN"/>
    <property type="match status" value="1"/>
</dbReference>
<evidence type="ECO:0000256" key="4">
    <source>
        <dbReference type="ARBA" id="ARBA00022764"/>
    </source>
</evidence>
<dbReference type="EMBL" id="DVMO01000103">
    <property type="protein sequence ID" value="HIU28100.1"/>
    <property type="molecule type" value="Genomic_DNA"/>
</dbReference>
<dbReference type="CDD" id="cd13663">
    <property type="entry name" value="PBP2_PotD_PotF_like_2"/>
    <property type="match status" value="1"/>
</dbReference>
<dbReference type="Pfam" id="PF13416">
    <property type="entry name" value="SBP_bac_8"/>
    <property type="match status" value="1"/>
</dbReference>
<dbReference type="SUPFAM" id="SSF53850">
    <property type="entry name" value="Periplasmic binding protein-like II"/>
    <property type="match status" value="1"/>
</dbReference>
<evidence type="ECO:0000313" key="7">
    <source>
        <dbReference type="EMBL" id="HIU28100.1"/>
    </source>
</evidence>
<dbReference type="PROSITE" id="PS51257">
    <property type="entry name" value="PROKAR_LIPOPROTEIN"/>
    <property type="match status" value="1"/>
</dbReference>
<accession>A0A9D1L8I6</accession>
<comment type="caution">
    <text evidence="7">The sequence shown here is derived from an EMBL/GenBank/DDBJ whole genome shotgun (WGS) entry which is preliminary data.</text>
</comment>
<evidence type="ECO:0000256" key="2">
    <source>
        <dbReference type="ARBA" id="ARBA00022448"/>
    </source>
</evidence>
<dbReference type="Proteomes" id="UP000824091">
    <property type="component" value="Unassembled WGS sequence"/>
</dbReference>
<keyword evidence="3 6" id="KW-0732">Signal</keyword>
<protein>
    <submittedName>
        <fullName evidence="7">Extracellular solute-binding protein</fullName>
    </submittedName>
</protein>
<evidence type="ECO:0000256" key="6">
    <source>
        <dbReference type="SAM" id="SignalP"/>
    </source>
</evidence>
<dbReference type="GO" id="GO:0019808">
    <property type="term" value="F:polyamine binding"/>
    <property type="evidence" value="ECO:0007669"/>
    <property type="project" value="InterPro"/>
</dbReference>
<comment type="subcellular location">
    <subcellularLocation>
        <location evidence="1">Periplasm</location>
    </subcellularLocation>
</comment>